<dbReference type="EMBL" id="BSUL01000001">
    <property type="protein sequence ID" value="GMA27195.1"/>
    <property type="molecule type" value="Genomic_DNA"/>
</dbReference>
<name>A0AA37XAC7_9MICO</name>
<dbReference type="InterPro" id="IPR021804">
    <property type="entry name" value="DUF3375"/>
</dbReference>
<accession>A0AA37XAC7</accession>
<sequence>MPSTRTEAAFQRAVAAFKDPTLDLLHGRTAPFVVAMLSVMFTADRPAVAVADAHAELGEALDELRAAGSEDDDQRLPAGSARDICRGWVRGGWLVPQLEGDTEVYRLSAHAVGALDIAGRAGTGGTKVSRSRVRTLLDSVDRLASDAEADPERRRGQLLAQRAQLDAELARLDAGEAVEPDEEQLLEEAEHVIHLARELPADFARVAESIKAMQRDVVAELRRDVRPTGEILREYLQRGQHIMRATPEGRAFDGALRLVGDPESIDRLAEQLRDLLTQPFTHRMSPAQRDDLDAIGRRVEHGVQEVLTAQRRASHVITAQVRTHDPARDRQVDELLRGAMAGLHRWMQTSRATDRVEPVRAFPTAGVGHLRETLSDLRPPSSPAPLTQADGSVELVDADTRAWGGPHYRQLEEHVAGLGDRFDLAQAFESASDATRRPVDLVGLLEIAHREGMTEHDEISIVEALRPDGTTRRFAFGAVTASTTRNDDD</sequence>
<evidence type="ECO:0000313" key="1">
    <source>
        <dbReference type="EMBL" id="GMA27195.1"/>
    </source>
</evidence>
<gene>
    <name evidence="1" type="ORF">GCM10025874_04480</name>
</gene>
<protein>
    <recommendedName>
        <fullName evidence="3">DUF3375 domain-containing protein</fullName>
    </recommendedName>
</protein>
<dbReference type="RefSeq" id="WP_284229608.1">
    <property type="nucleotide sequence ID" value="NZ_BSUL01000001.1"/>
</dbReference>
<evidence type="ECO:0008006" key="3">
    <source>
        <dbReference type="Google" id="ProtNLM"/>
    </source>
</evidence>
<dbReference type="AlphaFoldDB" id="A0AA37XAC7"/>
<proteinExistence type="predicted"/>
<evidence type="ECO:0000313" key="2">
    <source>
        <dbReference type="Proteomes" id="UP001157160"/>
    </source>
</evidence>
<dbReference type="Proteomes" id="UP001157160">
    <property type="component" value="Unassembled WGS sequence"/>
</dbReference>
<dbReference type="Pfam" id="PF11855">
    <property type="entry name" value="DUF3375"/>
    <property type="match status" value="1"/>
</dbReference>
<keyword evidence="2" id="KW-1185">Reference proteome</keyword>
<organism evidence="1 2">
    <name type="scientific">Arenivirga flava</name>
    <dbReference type="NCBI Taxonomy" id="1930060"/>
    <lineage>
        <taxon>Bacteria</taxon>
        <taxon>Bacillati</taxon>
        <taxon>Actinomycetota</taxon>
        <taxon>Actinomycetes</taxon>
        <taxon>Micrococcales</taxon>
        <taxon>Microbacteriaceae</taxon>
        <taxon>Arenivirga</taxon>
    </lineage>
</organism>
<comment type="caution">
    <text evidence="1">The sequence shown here is derived from an EMBL/GenBank/DDBJ whole genome shotgun (WGS) entry which is preliminary data.</text>
</comment>
<reference evidence="1 2" key="1">
    <citation type="journal article" date="2014" name="Int. J. Syst. Evol. Microbiol.">
        <title>Complete genome sequence of Corynebacterium casei LMG S-19264T (=DSM 44701T), isolated from a smear-ripened cheese.</title>
        <authorList>
            <consortium name="US DOE Joint Genome Institute (JGI-PGF)"/>
            <person name="Walter F."/>
            <person name="Albersmeier A."/>
            <person name="Kalinowski J."/>
            <person name="Ruckert C."/>
        </authorList>
    </citation>
    <scope>NUCLEOTIDE SEQUENCE [LARGE SCALE GENOMIC DNA]</scope>
    <source>
        <strain evidence="1 2">NBRC 112289</strain>
    </source>
</reference>